<keyword evidence="3" id="KW-1185">Reference proteome</keyword>
<dbReference type="EMBL" id="FOYP01000002">
    <property type="protein sequence ID" value="SFR52930.1"/>
    <property type="molecule type" value="Genomic_DNA"/>
</dbReference>
<dbReference type="PANTHER" id="PTHR43818">
    <property type="entry name" value="BCDNA.GH03377"/>
    <property type="match status" value="1"/>
</dbReference>
<dbReference type="PANTHER" id="PTHR43818:SF7">
    <property type="entry name" value="DEHYDROGENASE"/>
    <property type="match status" value="1"/>
</dbReference>
<dbReference type="Gene3D" id="3.30.360.10">
    <property type="entry name" value="Dihydrodipicolinate Reductase, domain 2"/>
    <property type="match status" value="1"/>
</dbReference>
<dbReference type="AlphaFoldDB" id="A0A1I6HF13"/>
<sequence length="318" mass="34135">MTATSSSGAELRGAKIAIVGVGKIARDQHIPAIAGLEAFDLAATASRAGSVDGVASYTDIVDLLAAHPEIPAISLCIPPVPRYDIAVKSLMAGKHTMLEKPPGATVSEVLKLEKLARAKGVTLFATWHSRYADGVAAARAWLSDRKITSVQIDWKEDVRRWHPGQEWIWQPGGLGVFDPGINALSIMTEILPNPVHLTAADLLFPENRSTPIAADLTFTGPAGMIVKADFDWRQTGPQSWNITVETTEGLLQLTDGGAKLAVNGVDQPLPDLGEYPGLYHRFAELIETGKSDVDVSPMLHVADAFMLGNRKTVAPFFD</sequence>
<dbReference type="InterPro" id="IPR036291">
    <property type="entry name" value="NAD(P)-bd_dom_sf"/>
</dbReference>
<dbReference type="SUPFAM" id="SSF51735">
    <property type="entry name" value="NAD(P)-binding Rossmann-fold domains"/>
    <property type="match status" value="1"/>
</dbReference>
<protein>
    <submittedName>
        <fullName evidence="2">D-galactose 1-dehydrogenase</fullName>
    </submittedName>
</protein>
<dbReference type="RefSeq" id="WP_278246433.1">
    <property type="nucleotide sequence ID" value="NZ_FOYP01000002.1"/>
</dbReference>
<dbReference type="STRING" id="390270.SAMN04488005_2607"/>
<dbReference type="GO" id="GO:0000166">
    <property type="term" value="F:nucleotide binding"/>
    <property type="evidence" value="ECO:0007669"/>
    <property type="project" value="InterPro"/>
</dbReference>
<organism evidence="2 3">
    <name type="scientific">Yoonia tamlensis</name>
    <dbReference type="NCBI Taxonomy" id="390270"/>
    <lineage>
        <taxon>Bacteria</taxon>
        <taxon>Pseudomonadati</taxon>
        <taxon>Pseudomonadota</taxon>
        <taxon>Alphaproteobacteria</taxon>
        <taxon>Rhodobacterales</taxon>
        <taxon>Paracoccaceae</taxon>
        <taxon>Yoonia</taxon>
    </lineage>
</organism>
<reference evidence="3" key="1">
    <citation type="submission" date="2016-10" db="EMBL/GenBank/DDBJ databases">
        <authorList>
            <person name="Varghese N."/>
            <person name="Submissions S."/>
        </authorList>
    </citation>
    <scope>NUCLEOTIDE SEQUENCE [LARGE SCALE GENOMIC DNA]</scope>
    <source>
        <strain evidence="3">DSM 26879</strain>
    </source>
</reference>
<dbReference type="InterPro" id="IPR000683">
    <property type="entry name" value="Gfo/Idh/MocA-like_OxRdtase_N"/>
</dbReference>
<accession>A0A1I6HF13</accession>
<feature type="domain" description="Gfo/Idh/MocA-like oxidoreductase N-terminal" evidence="1">
    <location>
        <begin position="15"/>
        <end position="124"/>
    </location>
</feature>
<dbReference type="Gene3D" id="3.40.50.720">
    <property type="entry name" value="NAD(P)-binding Rossmann-like Domain"/>
    <property type="match status" value="1"/>
</dbReference>
<evidence type="ECO:0000259" key="1">
    <source>
        <dbReference type="Pfam" id="PF01408"/>
    </source>
</evidence>
<evidence type="ECO:0000313" key="2">
    <source>
        <dbReference type="EMBL" id="SFR52930.1"/>
    </source>
</evidence>
<dbReference type="Pfam" id="PF01408">
    <property type="entry name" value="GFO_IDH_MocA"/>
    <property type="match status" value="1"/>
</dbReference>
<dbReference type="InterPro" id="IPR050463">
    <property type="entry name" value="Gfo/Idh/MocA_oxidrdct_glycsds"/>
</dbReference>
<proteinExistence type="predicted"/>
<evidence type="ECO:0000313" key="3">
    <source>
        <dbReference type="Proteomes" id="UP000199478"/>
    </source>
</evidence>
<gene>
    <name evidence="2" type="ORF">SAMN04488005_2607</name>
</gene>
<name>A0A1I6HF13_9RHOB</name>
<dbReference type="Proteomes" id="UP000199478">
    <property type="component" value="Unassembled WGS sequence"/>
</dbReference>